<feature type="domain" description="RecX first three-helical" evidence="8">
    <location>
        <begin position="82"/>
        <end position="119"/>
    </location>
</feature>
<evidence type="ECO:0000259" key="6">
    <source>
        <dbReference type="Pfam" id="PF02631"/>
    </source>
</evidence>
<dbReference type="GO" id="GO:0006282">
    <property type="term" value="P:regulation of DNA repair"/>
    <property type="evidence" value="ECO:0007669"/>
    <property type="project" value="UniProtKB-UniRule"/>
</dbReference>
<organism evidence="9 10">
    <name type="scientific">Salicibibacter cibi</name>
    <dbReference type="NCBI Taxonomy" id="2743001"/>
    <lineage>
        <taxon>Bacteria</taxon>
        <taxon>Bacillati</taxon>
        <taxon>Bacillota</taxon>
        <taxon>Bacilli</taxon>
        <taxon>Bacillales</taxon>
        <taxon>Bacillaceae</taxon>
        <taxon>Salicibibacter</taxon>
    </lineage>
</organism>
<protein>
    <recommendedName>
        <fullName evidence="3 5">Regulatory protein RecX</fullName>
    </recommendedName>
</protein>
<comment type="subcellular location">
    <subcellularLocation>
        <location evidence="1 5">Cytoplasm</location>
    </subcellularLocation>
</comment>
<feature type="domain" description="RecX third three-helical" evidence="7">
    <location>
        <begin position="177"/>
        <end position="221"/>
    </location>
</feature>
<dbReference type="AlphaFoldDB" id="A0A7T7CH76"/>
<keyword evidence="10" id="KW-1185">Reference proteome</keyword>
<evidence type="ECO:0000313" key="10">
    <source>
        <dbReference type="Proteomes" id="UP000595349"/>
    </source>
</evidence>
<evidence type="ECO:0000256" key="2">
    <source>
        <dbReference type="ARBA" id="ARBA00009695"/>
    </source>
</evidence>
<dbReference type="HAMAP" id="MF_01114">
    <property type="entry name" value="RecX"/>
    <property type="match status" value="1"/>
</dbReference>
<dbReference type="InterPro" id="IPR053924">
    <property type="entry name" value="RecX_HTH_2nd"/>
</dbReference>
<feature type="domain" description="RecX second three-helical" evidence="6">
    <location>
        <begin position="128"/>
        <end position="169"/>
    </location>
</feature>
<dbReference type="EMBL" id="CP054706">
    <property type="protein sequence ID" value="QQK81874.1"/>
    <property type="molecule type" value="Genomic_DNA"/>
</dbReference>
<dbReference type="Pfam" id="PF21982">
    <property type="entry name" value="RecX_HTH1"/>
    <property type="match status" value="1"/>
</dbReference>
<accession>A0A7T7CH76</accession>
<evidence type="ECO:0000256" key="1">
    <source>
        <dbReference type="ARBA" id="ARBA00004496"/>
    </source>
</evidence>
<feature type="domain" description="RecX third three-helical" evidence="7">
    <location>
        <begin position="233"/>
        <end position="280"/>
    </location>
</feature>
<evidence type="ECO:0000259" key="8">
    <source>
        <dbReference type="Pfam" id="PF21982"/>
    </source>
</evidence>
<keyword evidence="4 5" id="KW-0963">Cytoplasm</keyword>
<dbReference type="InterPro" id="IPR053925">
    <property type="entry name" value="RecX_HTH_3rd"/>
</dbReference>
<dbReference type="KEGG" id="scib:HUG20_05840"/>
<comment type="function">
    <text evidence="5">Modulates RecA activity.</text>
</comment>
<evidence type="ECO:0000256" key="3">
    <source>
        <dbReference type="ARBA" id="ARBA00018111"/>
    </source>
</evidence>
<dbReference type="PANTHER" id="PTHR33602">
    <property type="entry name" value="REGULATORY PROTEIN RECX FAMILY PROTEIN"/>
    <property type="match status" value="1"/>
</dbReference>
<name>A0A7T7CH76_9BACI</name>
<sequence length="288" mass="33498">MIVLFPVYSIEKQAGDHIKISRITTQKNDAERYNLYVVDENSERFACGVHESILVRWELAKDKAITAAELEEIIQDDDVEKAKKKALHFLARRMRTEREVRTKLEDDEVPIDHIEPVIETMKNRGFINDKEYAHTYVRTMMSTTDKGPGSMRRYLQDKGVSDAAITEALEQYDEQIQIEVILKVIAKKDKTTSKDSLAMKKKKLTEALLRKGFQQATIAKAFEAHDFSRDANDEWQSLHLQAEKAANKLQRRYEPGKVKQKLKEQLYKKGFSLAMIDEYLETLNEERR</sequence>
<evidence type="ECO:0000313" key="9">
    <source>
        <dbReference type="EMBL" id="QQK81874.1"/>
    </source>
</evidence>
<reference evidence="9 10" key="1">
    <citation type="submission" date="2020-06" db="EMBL/GenBank/DDBJ databases">
        <title>Genomic analysis of Salicibibacter sp. NKC21-4.</title>
        <authorList>
            <person name="Oh Y.J."/>
        </authorList>
    </citation>
    <scope>NUCLEOTIDE SEQUENCE [LARGE SCALE GENOMIC DNA]</scope>
    <source>
        <strain evidence="9 10">NKC21-4</strain>
    </source>
</reference>
<dbReference type="GO" id="GO:0005737">
    <property type="term" value="C:cytoplasm"/>
    <property type="evidence" value="ECO:0007669"/>
    <property type="project" value="UniProtKB-SubCell"/>
</dbReference>
<dbReference type="Pfam" id="PF02631">
    <property type="entry name" value="RecX_HTH2"/>
    <property type="match status" value="1"/>
</dbReference>
<dbReference type="PANTHER" id="PTHR33602:SF1">
    <property type="entry name" value="REGULATORY PROTEIN RECX FAMILY PROTEIN"/>
    <property type="match status" value="1"/>
</dbReference>
<dbReference type="Proteomes" id="UP000595349">
    <property type="component" value="Chromosome"/>
</dbReference>
<evidence type="ECO:0000259" key="7">
    <source>
        <dbReference type="Pfam" id="PF21981"/>
    </source>
</evidence>
<evidence type="ECO:0000256" key="4">
    <source>
        <dbReference type="ARBA" id="ARBA00022490"/>
    </source>
</evidence>
<dbReference type="NCBIfam" id="NF010733">
    <property type="entry name" value="PRK14135.1"/>
    <property type="match status" value="1"/>
</dbReference>
<proteinExistence type="inferred from homology"/>
<dbReference type="Pfam" id="PF21981">
    <property type="entry name" value="RecX_HTH3"/>
    <property type="match status" value="2"/>
</dbReference>
<gene>
    <name evidence="5 9" type="primary">recX</name>
    <name evidence="9" type="ORF">HUG20_05840</name>
</gene>
<evidence type="ECO:0000256" key="5">
    <source>
        <dbReference type="HAMAP-Rule" id="MF_01114"/>
    </source>
</evidence>
<dbReference type="Gene3D" id="1.10.10.10">
    <property type="entry name" value="Winged helix-like DNA-binding domain superfamily/Winged helix DNA-binding domain"/>
    <property type="match status" value="4"/>
</dbReference>
<comment type="similarity">
    <text evidence="2 5">Belongs to the RecX family.</text>
</comment>
<dbReference type="InterPro" id="IPR053926">
    <property type="entry name" value="RecX_HTH_1st"/>
</dbReference>
<dbReference type="InterPro" id="IPR003783">
    <property type="entry name" value="Regulatory_RecX"/>
</dbReference>
<dbReference type="InterPro" id="IPR036388">
    <property type="entry name" value="WH-like_DNA-bd_sf"/>
</dbReference>